<dbReference type="Pfam" id="PF14393">
    <property type="entry name" value="DUF4422"/>
    <property type="match status" value="1"/>
</dbReference>
<evidence type="ECO:0000259" key="1">
    <source>
        <dbReference type="Pfam" id="PF14393"/>
    </source>
</evidence>
<organism evidence="2 3">
    <name type="scientific">Gluconacetobacter sacchari</name>
    <dbReference type="NCBI Taxonomy" id="92759"/>
    <lineage>
        <taxon>Bacteria</taxon>
        <taxon>Pseudomonadati</taxon>
        <taxon>Pseudomonadota</taxon>
        <taxon>Alphaproteobacteria</taxon>
        <taxon>Acetobacterales</taxon>
        <taxon>Acetobacteraceae</taxon>
        <taxon>Gluconacetobacter</taxon>
    </lineage>
</organism>
<accession>A0A7W4IF41</accession>
<dbReference type="RefSeq" id="WP_182998535.1">
    <property type="nucleotide sequence ID" value="NZ_JABEQJ010000024.1"/>
</dbReference>
<dbReference type="EMBL" id="JABEQJ010000024">
    <property type="protein sequence ID" value="MBB2161706.1"/>
    <property type="molecule type" value="Genomic_DNA"/>
</dbReference>
<proteinExistence type="predicted"/>
<evidence type="ECO:0000313" key="3">
    <source>
        <dbReference type="Proteomes" id="UP000589085"/>
    </source>
</evidence>
<dbReference type="InterPro" id="IPR025536">
    <property type="entry name" value="DUF4422"/>
</dbReference>
<name>A0A7W4IF41_9PROT</name>
<evidence type="ECO:0000313" key="2">
    <source>
        <dbReference type="EMBL" id="MBB2161706.1"/>
    </source>
</evidence>
<feature type="domain" description="DUF4422" evidence="1">
    <location>
        <begin position="7"/>
        <end position="250"/>
    </location>
</feature>
<protein>
    <submittedName>
        <fullName evidence="2">DUF4422 domain-containing protein</fullName>
    </submittedName>
</protein>
<dbReference type="Proteomes" id="UP000589085">
    <property type="component" value="Unassembled WGS sequence"/>
</dbReference>
<gene>
    <name evidence="2" type="ORF">HLH48_16300</name>
</gene>
<reference evidence="2 3" key="1">
    <citation type="submission" date="2020-04" db="EMBL/GenBank/DDBJ databases">
        <title>Description of novel Gluconacetobacter.</title>
        <authorList>
            <person name="Sombolestani A."/>
        </authorList>
    </citation>
    <scope>NUCLEOTIDE SEQUENCE [LARGE SCALE GENOMIC DNA]</scope>
    <source>
        <strain evidence="2 3">LMG 19747</strain>
    </source>
</reference>
<sequence length="307" mass="36015">MKNRVQIYLCTSGFFDLPKEAPFIPIQGGAAINPRLPGVQGDDTGDNISKMNPMFCEMTAMYWAWKNAPRTDYVGFFHYRRLLNFGLPFAPERHWSERNFFDFKPETMKRFGWDYDTILNAIEGADIVLPHIEDVQRPPDWNEPGTLYEHYRNCHISRDINLTMKVIKDFYPEDAQLTEKVMHSTRGYFCHMFIMKWDVFQEYMKWVFDITMTVTNQIDLSAPIYKFNPHERRVSGFIGERIINIFVEKKRREGAKIMELERLLGNLPKEGFLQVPPAGRKKFFIKKLDRAVTVRMGNRQFTIGAGG</sequence>
<comment type="caution">
    <text evidence="2">The sequence shown here is derived from an EMBL/GenBank/DDBJ whole genome shotgun (WGS) entry which is preliminary data.</text>
</comment>
<dbReference type="AlphaFoldDB" id="A0A7W4IF41"/>